<evidence type="ECO:0000256" key="15">
    <source>
        <dbReference type="HAMAP-Rule" id="MF_00283"/>
    </source>
</evidence>
<evidence type="ECO:0000256" key="2">
    <source>
        <dbReference type="ARBA" id="ARBA00008653"/>
    </source>
</evidence>
<organism evidence="20 21">
    <name type="scientific">Chromatium okenii</name>
    <dbReference type="NCBI Taxonomy" id="61644"/>
    <lineage>
        <taxon>Bacteria</taxon>
        <taxon>Pseudomonadati</taxon>
        <taxon>Pseudomonadota</taxon>
        <taxon>Gammaproteobacteria</taxon>
        <taxon>Chromatiales</taxon>
        <taxon>Chromatiaceae</taxon>
        <taxon>Chromatium</taxon>
    </lineage>
</organism>
<dbReference type="Pfam" id="PF17759">
    <property type="entry name" value="tRNA_synthFbeta"/>
    <property type="match status" value="1"/>
</dbReference>
<keyword evidence="9 15" id="KW-0067">ATP-binding</keyword>
<dbReference type="PROSITE" id="PS51447">
    <property type="entry name" value="FDX_ACB"/>
    <property type="match status" value="1"/>
</dbReference>
<dbReference type="Gene3D" id="3.30.70.380">
    <property type="entry name" value="Ferrodoxin-fold anticodon-binding domain"/>
    <property type="match status" value="1"/>
</dbReference>
<comment type="cofactor">
    <cofactor evidence="15">
        <name>Mg(2+)</name>
        <dbReference type="ChEBI" id="CHEBI:18420"/>
    </cofactor>
    <text evidence="15">Binds 2 magnesium ions per tetramer.</text>
</comment>
<keyword evidence="10 15" id="KW-0460">Magnesium</keyword>
<evidence type="ECO:0000256" key="10">
    <source>
        <dbReference type="ARBA" id="ARBA00022842"/>
    </source>
</evidence>
<dbReference type="SMART" id="SM00896">
    <property type="entry name" value="FDX-ACB"/>
    <property type="match status" value="1"/>
</dbReference>
<dbReference type="SUPFAM" id="SSF50249">
    <property type="entry name" value="Nucleic acid-binding proteins"/>
    <property type="match status" value="1"/>
</dbReference>
<dbReference type="Pfam" id="PF03147">
    <property type="entry name" value="FDX-ACB"/>
    <property type="match status" value="1"/>
</dbReference>
<dbReference type="Gene3D" id="3.30.930.10">
    <property type="entry name" value="Bira Bifunctional Protein, Domain 2"/>
    <property type="match status" value="1"/>
</dbReference>
<evidence type="ECO:0000313" key="21">
    <source>
        <dbReference type="Proteomes" id="UP000239936"/>
    </source>
</evidence>
<evidence type="ECO:0000256" key="13">
    <source>
        <dbReference type="ARBA" id="ARBA00023146"/>
    </source>
</evidence>
<dbReference type="SUPFAM" id="SSF55681">
    <property type="entry name" value="Class II aaRS and biotin synthetases"/>
    <property type="match status" value="1"/>
</dbReference>
<dbReference type="InterPro" id="IPR004532">
    <property type="entry name" value="Phe-tRNA-ligase_IIc_bsu_bact"/>
</dbReference>
<comment type="similarity">
    <text evidence="2 15">Belongs to the phenylalanyl-tRNA synthetase beta subunit family. Type 1 subfamily.</text>
</comment>
<keyword evidence="5 16" id="KW-0820">tRNA-binding</keyword>
<dbReference type="EC" id="6.1.1.20" evidence="15"/>
<dbReference type="InterPro" id="IPR045864">
    <property type="entry name" value="aa-tRNA-synth_II/BPL/LPL"/>
</dbReference>
<dbReference type="GO" id="GO:0006432">
    <property type="term" value="P:phenylalanyl-tRNA aminoacylation"/>
    <property type="evidence" value="ECO:0007669"/>
    <property type="project" value="UniProtKB-UniRule"/>
</dbReference>
<evidence type="ECO:0000256" key="14">
    <source>
        <dbReference type="ARBA" id="ARBA00049255"/>
    </source>
</evidence>
<keyword evidence="8 15" id="KW-0547">Nucleotide-binding</keyword>
<dbReference type="Pfam" id="PF03483">
    <property type="entry name" value="B3_4"/>
    <property type="match status" value="1"/>
</dbReference>
<dbReference type="Proteomes" id="UP000239936">
    <property type="component" value="Unassembled WGS sequence"/>
</dbReference>
<dbReference type="SUPFAM" id="SSF54991">
    <property type="entry name" value="Anticodon-binding domain of PheRS"/>
    <property type="match status" value="1"/>
</dbReference>
<evidence type="ECO:0000259" key="18">
    <source>
        <dbReference type="PROSITE" id="PS51447"/>
    </source>
</evidence>
<evidence type="ECO:0000256" key="16">
    <source>
        <dbReference type="PROSITE-ProRule" id="PRU00209"/>
    </source>
</evidence>
<dbReference type="GO" id="GO:0000049">
    <property type="term" value="F:tRNA binding"/>
    <property type="evidence" value="ECO:0007669"/>
    <property type="project" value="UniProtKB-UniRule"/>
</dbReference>
<dbReference type="PANTHER" id="PTHR10947">
    <property type="entry name" value="PHENYLALANYL-TRNA SYNTHETASE BETA CHAIN AND LEUCINE-RICH REPEAT-CONTAINING PROTEIN 47"/>
    <property type="match status" value="1"/>
</dbReference>
<feature type="domain" description="FDX-ACB" evidence="18">
    <location>
        <begin position="699"/>
        <end position="792"/>
    </location>
</feature>
<dbReference type="Gene3D" id="2.40.50.140">
    <property type="entry name" value="Nucleic acid-binding proteins"/>
    <property type="match status" value="1"/>
</dbReference>
<keyword evidence="7 15" id="KW-0479">Metal-binding</keyword>
<accession>A0A2S7XR77</accession>
<dbReference type="CDD" id="cd02796">
    <property type="entry name" value="tRNA_bind_bactPheRS"/>
    <property type="match status" value="1"/>
</dbReference>
<dbReference type="PROSITE" id="PS50886">
    <property type="entry name" value="TRBD"/>
    <property type="match status" value="1"/>
</dbReference>
<dbReference type="AlphaFoldDB" id="A0A2S7XR77"/>
<evidence type="ECO:0000256" key="11">
    <source>
        <dbReference type="ARBA" id="ARBA00022884"/>
    </source>
</evidence>
<dbReference type="InterPro" id="IPR036690">
    <property type="entry name" value="Fdx_antiC-bd_sf"/>
</dbReference>
<dbReference type="HAMAP" id="MF_00283">
    <property type="entry name" value="Phe_tRNA_synth_beta1"/>
    <property type="match status" value="1"/>
</dbReference>
<comment type="caution">
    <text evidence="20">The sequence shown here is derived from an EMBL/GenBank/DDBJ whole genome shotgun (WGS) entry which is preliminary data.</text>
</comment>
<dbReference type="FunFam" id="3.30.930.10:FF:000022">
    <property type="entry name" value="Phenylalanine--tRNA ligase beta subunit"/>
    <property type="match status" value="1"/>
</dbReference>
<evidence type="ECO:0000313" key="20">
    <source>
        <dbReference type="EMBL" id="PQJ96237.1"/>
    </source>
</evidence>
<feature type="binding site" evidence="15">
    <location>
        <position position="454"/>
    </location>
    <ligand>
        <name>Mg(2+)</name>
        <dbReference type="ChEBI" id="CHEBI:18420"/>
        <note>shared with alpha subunit</note>
    </ligand>
</feature>
<dbReference type="InterPro" id="IPR033714">
    <property type="entry name" value="tRNA_bind_bactPheRS"/>
</dbReference>
<dbReference type="FunFam" id="2.40.50.140:FF:000045">
    <property type="entry name" value="Phenylalanine--tRNA ligase beta subunit"/>
    <property type="match status" value="1"/>
</dbReference>
<dbReference type="InterPro" id="IPR005146">
    <property type="entry name" value="B3/B4_tRNA-bd"/>
</dbReference>
<dbReference type="CDD" id="cd00769">
    <property type="entry name" value="PheRS_beta_core"/>
    <property type="match status" value="1"/>
</dbReference>
<dbReference type="NCBIfam" id="NF045760">
    <property type="entry name" value="YtpR"/>
    <property type="match status" value="1"/>
</dbReference>
<evidence type="ECO:0000256" key="8">
    <source>
        <dbReference type="ARBA" id="ARBA00022741"/>
    </source>
</evidence>
<dbReference type="InterPro" id="IPR005147">
    <property type="entry name" value="tRNA_synthase_B5-dom"/>
</dbReference>
<comment type="catalytic activity">
    <reaction evidence="14 15">
        <text>tRNA(Phe) + L-phenylalanine + ATP = L-phenylalanyl-tRNA(Phe) + AMP + diphosphate + H(+)</text>
        <dbReference type="Rhea" id="RHEA:19413"/>
        <dbReference type="Rhea" id="RHEA-COMP:9668"/>
        <dbReference type="Rhea" id="RHEA-COMP:9699"/>
        <dbReference type="ChEBI" id="CHEBI:15378"/>
        <dbReference type="ChEBI" id="CHEBI:30616"/>
        <dbReference type="ChEBI" id="CHEBI:33019"/>
        <dbReference type="ChEBI" id="CHEBI:58095"/>
        <dbReference type="ChEBI" id="CHEBI:78442"/>
        <dbReference type="ChEBI" id="CHEBI:78531"/>
        <dbReference type="ChEBI" id="CHEBI:456215"/>
        <dbReference type="EC" id="6.1.1.20"/>
    </reaction>
</comment>
<proteinExistence type="inferred from homology"/>
<dbReference type="GO" id="GO:0009328">
    <property type="term" value="C:phenylalanine-tRNA ligase complex"/>
    <property type="evidence" value="ECO:0007669"/>
    <property type="project" value="TreeGrafter"/>
</dbReference>
<evidence type="ECO:0000256" key="12">
    <source>
        <dbReference type="ARBA" id="ARBA00022917"/>
    </source>
</evidence>
<dbReference type="OrthoDB" id="9805455at2"/>
<keyword evidence="13 15" id="KW-0030">Aminoacyl-tRNA synthetase</keyword>
<evidence type="ECO:0000259" key="19">
    <source>
        <dbReference type="PROSITE" id="PS51483"/>
    </source>
</evidence>
<reference evidence="20 21" key="1">
    <citation type="submission" date="2018-01" db="EMBL/GenBank/DDBJ databases">
        <title>The complete genome sequence of Chromatium okenii LaCa, a purple sulfur bacterium with a turbulent life.</title>
        <authorList>
            <person name="Luedin S.M."/>
            <person name="Liechti N."/>
            <person name="Storelli N."/>
            <person name="Danza F."/>
            <person name="Wittwer M."/>
            <person name="Pothier J.F."/>
            <person name="Tonolla M.A."/>
        </authorList>
    </citation>
    <scope>NUCLEOTIDE SEQUENCE [LARGE SCALE GENOMIC DNA]</scope>
    <source>
        <strain evidence="20 21">LaCa</strain>
    </source>
</reference>
<evidence type="ECO:0000256" key="3">
    <source>
        <dbReference type="ARBA" id="ARBA00011209"/>
    </source>
</evidence>
<keyword evidence="4 15" id="KW-0963">Cytoplasm</keyword>
<dbReference type="GO" id="GO:0000287">
    <property type="term" value="F:magnesium ion binding"/>
    <property type="evidence" value="ECO:0007669"/>
    <property type="project" value="UniProtKB-UniRule"/>
</dbReference>
<comment type="subunit">
    <text evidence="3 15">Tetramer of two alpha and two beta subunits.</text>
</comment>
<evidence type="ECO:0000259" key="17">
    <source>
        <dbReference type="PROSITE" id="PS50886"/>
    </source>
</evidence>
<feature type="domain" description="TRNA-binding" evidence="17">
    <location>
        <begin position="39"/>
        <end position="148"/>
    </location>
</feature>
<dbReference type="Gene3D" id="3.50.40.10">
    <property type="entry name" value="Phenylalanyl-trna Synthetase, Chain B, domain 3"/>
    <property type="match status" value="1"/>
</dbReference>
<keyword evidence="11 16" id="KW-0694">RNA-binding</keyword>
<keyword evidence="6 15" id="KW-0436">Ligase</keyword>
<evidence type="ECO:0000256" key="5">
    <source>
        <dbReference type="ARBA" id="ARBA00022555"/>
    </source>
</evidence>
<comment type="subcellular location">
    <subcellularLocation>
        <location evidence="1 15">Cytoplasm</location>
    </subcellularLocation>
</comment>
<dbReference type="SMART" id="SM00874">
    <property type="entry name" value="B5"/>
    <property type="match status" value="1"/>
</dbReference>
<dbReference type="InterPro" id="IPR009061">
    <property type="entry name" value="DNA-bd_dom_put_sf"/>
</dbReference>
<dbReference type="Pfam" id="PF01588">
    <property type="entry name" value="tRNA_bind"/>
    <property type="match status" value="1"/>
</dbReference>
<keyword evidence="12 15" id="KW-0648">Protein biosynthesis</keyword>
<evidence type="ECO:0000256" key="4">
    <source>
        <dbReference type="ARBA" id="ARBA00022490"/>
    </source>
</evidence>
<dbReference type="InterPro" id="IPR002547">
    <property type="entry name" value="tRNA-bd_dom"/>
</dbReference>
<dbReference type="InterPro" id="IPR005121">
    <property type="entry name" value="Fdx_antiC-bd"/>
</dbReference>
<dbReference type="SUPFAM" id="SSF46955">
    <property type="entry name" value="Putative DNA-binding domain"/>
    <property type="match status" value="1"/>
</dbReference>
<dbReference type="InterPro" id="IPR020825">
    <property type="entry name" value="Phe-tRNA_synthase-like_B3/B4"/>
</dbReference>
<dbReference type="FunFam" id="3.50.40.10:FF:000001">
    <property type="entry name" value="Phenylalanine--tRNA ligase beta subunit"/>
    <property type="match status" value="1"/>
</dbReference>
<evidence type="ECO:0000256" key="1">
    <source>
        <dbReference type="ARBA" id="ARBA00004496"/>
    </source>
</evidence>
<keyword evidence="21" id="KW-1185">Reference proteome</keyword>
<dbReference type="GO" id="GO:0004826">
    <property type="term" value="F:phenylalanine-tRNA ligase activity"/>
    <property type="evidence" value="ECO:0007669"/>
    <property type="project" value="UniProtKB-UniRule"/>
</dbReference>
<dbReference type="InterPro" id="IPR041616">
    <property type="entry name" value="PheRS_beta_core"/>
</dbReference>
<dbReference type="PANTHER" id="PTHR10947:SF0">
    <property type="entry name" value="PHENYLALANINE--TRNA LIGASE BETA SUBUNIT"/>
    <property type="match status" value="1"/>
</dbReference>
<evidence type="ECO:0000256" key="9">
    <source>
        <dbReference type="ARBA" id="ARBA00022840"/>
    </source>
</evidence>
<feature type="domain" description="B5" evidence="19">
    <location>
        <begin position="401"/>
        <end position="476"/>
    </location>
</feature>
<name>A0A2S7XR77_9GAMM</name>
<feature type="binding site" evidence="15">
    <location>
        <position position="460"/>
    </location>
    <ligand>
        <name>Mg(2+)</name>
        <dbReference type="ChEBI" id="CHEBI:18420"/>
        <note>shared with alpha subunit</note>
    </ligand>
</feature>
<evidence type="ECO:0000256" key="7">
    <source>
        <dbReference type="ARBA" id="ARBA00022723"/>
    </source>
</evidence>
<protein>
    <recommendedName>
        <fullName evidence="15">Phenylalanine--tRNA ligase beta subunit</fullName>
        <ecNumber evidence="15">6.1.1.20</ecNumber>
    </recommendedName>
    <alternativeName>
        <fullName evidence="15">Phenylalanyl-tRNA synthetase beta subunit</fullName>
        <shortName evidence="15">PheRS</shortName>
    </alternativeName>
</protein>
<dbReference type="NCBIfam" id="TIGR00472">
    <property type="entry name" value="pheT_bact"/>
    <property type="match status" value="1"/>
</dbReference>
<dbReference type="SMART" id="SM00873">
    <property type="entry name" value="B3_4"/>
    <property type="match status" value="1"/>
</dbReference>
<evidence type="ECO:0000256" key="6">
    <source>
        <dbReference type="ARBA" id="ARBA00022598"/>
    </source>
</evidence>
<dbReference type="PROSITE" id="PS51483">
    <property type="entry name" value="B5"/>
    <property type="match status" value="1"/>
</dbReference>
<dbReference type="FunFam" id="3.30.70.380:FF:000001">
    <property type="entry name" value="Phenylalanine--tRNA ligase beta subunit"/>
    <property type="match status" value="1"/>
</dbReference>
<dbReference type="EMBL" id="PPGH01000035">
    <property type="protein sequence ID" value="PQJ96237.1"/>
    <property type="molecule type" value="Genomic_DNA"/>
</dbReference>
<dbReference type="Pfam" id="PF03484">
    <property type="entry name" value="B5"/>
    <property type="match status" value="1"/>
</dbReference>
<dbReference type="InterPro" id="IPR045060">
    <property type="entry name" value="Phe-tRNA-ligase_IIc_bsu"/>
</dbReference>
<dbReference type="GO" id="GO:0005524">
    <property type="term" value="F:ATP binding"/>
    <property type="evidence" value="ECO:0007669"/>
    <property type="project" value="UniProtKB-UniRule"/>
</dbReference>
<sequence>MRFSEAWLREWVNPPVDTQQLADQLSMAGLEVDAVAPAAPAFCGVTIGLVQEIVPHPDAAKLRICTVEVGGDAPLQIICGAANVAAGMRVPVATIGAVLPNDFKIKKAKLRGVESFGMICSVVELGLAETSNGIWELPADAPVGVDVRQWLTLDDHCIEVDLTPDRGDCLSVAGLAREVAVINRVTLTAPAIAPVTPTSDDQLAVQLAAPAACPRYACRVLRNLDPAATTPIWMQERLRRSGLRSISPVVDVTNYVLLELGQPLHGFDLAKLNGGIAVRLAHDGETLALLNGETVTLRSDTLVIADASRAVALAGIMGGAATAVSVDTRDILLESAFFAPLAISGKARSYGLHTDSSHRFERGVDPQLQVRAIERATQLLLDIVGGEAGSVVVVTAEEHLPQPPVLHLREARIAQILGLALPAATSVEVLERLGMTLETVADGWLVTPPSARFDLVHEVDLIADIGRIHGYDQIPVSYASAATVTTAPSEAGFELERARLALVDRGFHEVITYSFISPELQALIEPEAQPLRLANPISAELSVMRSSLWAGLLHTARYNQTRQSERVRIFESGLRFRHDAAGQLQQPLGLAGLVSGSALPEQWGVTARAVDFYDLKADVEAVLALTGAAGQFRFVAGEHPALHPGQTARIERDGLPVGMMGMVHPALAARLDLKGDVFVFELDVAPLALGILPRYAPISRFPSIRRDLAIALERTISHDAVVNCVRAGADETLREVMVFDVYTGQNVDSSRKSLALGLILQSYSQTLTDDFIEGAVGQIVNRLTSELGARLRD</sequence>
<feature type="binding site" evidence="15">
    <location>
        <position position="464"/>
    </location>
    <ligand>
        <name>Mg(2+)</name>
        <dbReference type="ChEBI" id="CHEBI:18420"/>
        <note>shared with alpha subunit</note>
    </ligand>
</feature>
<comment type="caution">
    <text evidence="15">Lacks conserved residue(s) required for the propagation of feature annotation.</text>
</comment>
<dbReference type="InterPro" id="IPR012340">
    <property type="entry name" value="NA-bd_OB-fold"/>
</dbReference>
<dbReference type="RefSeq" id="WP_105073867.1">
    <property type="nucleotide sequence ID" value="NZ_PPGH01000035.1"/>
</dbReference>
<dbReference type="Gene3D" id="3.30.56.10">
    <property type="match status" value="2"/>
</dbReference>
<dbReference type="SUPFAM" id="SSF56037">
    <property type="entry name" value="PheT/TilS domain"/>
    <property type="match status" value="1"/>
</dbReference>
<gene>
    <name evidence="15" type="primary">pheT</name>
    <name evidence="20" type="ORF">CXB77_10685</name>
</gene>